<evidence type="ECO:0000256" key="1">
    <source>
        <dbReference type="SAM" id="MobiDB-lite"/>
    </source>
</evidence>
<gene>
    <name evidence="2" type="ORF">UFOPK2810_01174</name>
</gene>
<feature type="region of interest" description="Disordered" evidence="1">
    <location>
        <begin position="1"/>
        <end position="21"/>
    </location>
</feature>
<accession>A0A6J6UH12</accession>
<organism evidence="2">
    <name type="scientific">freshwater metagenome</name>
    <dbReference type="NCBI Taxonomy" id="449393"/>
    <lineage>
        <taxon>unclassified sequences</taxon>
        <taxon>metagenomes</taxon>
        <taxon>ecological metagenomes</taxon>
    </lineage>
</organism>
<evidence type="ECO:0000313" key="2">
    <source>
        <dbReference type="EMBL" id="CAB4757817.1"/>
    </source>
</evidence>
<sequence>MLDEQDGALGHPALDEPAEIGHVAGTDAACGLIEQEDLRIADERSGEGHALLDRVRQFAGQPAGV</sequence>
<protein>
    <submittedName>
        <fullName evidence="2">Unannotated protein</fullName>
    </submittedName>
</protein>
<dbReference type="AlphaFoldDB" id="A0A6J6UH12"/>
<reference evidence="2" key="1">
    <citation type="submission" date="2020-05" db="EMBL/GenBank/DDBJ databases">
        <authorList>
            <person name="Chiriac C."/>
            <person name="Salcher M."/>
            <person name="Ghai R."/>
            <person name="Kavagutti S V."/>
        </authorList>
    </citation>
    <scope>NUCLEOTIDE SEQUENCE</scope>
</reference>
<name>A0A6J6UH12_9ZZZZ</name>
<proteinExistence type="predicted"/>
<dbReference type="EMBL" id="CAEZYZ010000203">
    <property type="protein sequence ID" value="CAB4757817.1"/>
    <property type="molecule type" value="Genomic_DNA"/>
</dbReference>